<proteinExistence type="inferred from homology"/>
<gene>
    <name evidence="5" type="ORF">OL599_01410</name>
</gene>
<dbReference type="Pfam" id="PF03328">
    <property type="entry name" value="HpcH_HpaI"/>
    <property type="match status" value="1"/>
</dbReference>
<accession>A0AA42CFW6</accession>
<evidence type="ECO:0000256" key="2">
    <source>
        <dbReference type="ARBA" id="ARBA00022723"/>
    </source>
</evidence>
<keyword evidence="2" id="KW-0479">Metal-binding</keyword>
<evidence type="ECO:0000313" key="6">
    <source>
        <dbReference type="Proteomes" id="UP001165679"/>
    </source>
</evidence>
<dbReference type="EMBL" id="JAPDNT010000001">
    <property type="protein sequence ID" value="MCW3473225.1"/>
    <property type="molecule type" value="Genomic_DNA"/>
</dbReference>
<name>A0AA42CFW6_9PROT</name>
<dbReference type="PANTHER" id="PTHR30502">
    <property type="entry name" value="2-KETO-3-DEOXY-L-RHAMNONATE ALDOLASE"/>
    <property type="match status" value="1"/>
</dbReference>
<evidence type="ECO:0000256" key="1">
    <source>
        <dbReference type="ARBA" id="ARBA00005568"/>
    </source>
</evidence>
<reference evidence="5" key="2">
    <citation type="submission" date="2022-10" db="EMBL/GenBank/DDBJ databases">
        <authorList>
            <person name="Trinh H.N."/>
        </authorList>
    </citation>
    <scope>NUCLEOTIDE SEQUENCE</scope>
    <source>
        <strain evidence="5">RN2-1</strain>
    </source>
</reference>
<comment type="similarity">
    <text evidence="1">Belongs to the HpcH/HpaI aldolase family.</text>
</comment>
<feature type="domain" description="HpcH/HpaI aldolase/citrate lyase" evidence="4">
    <location>
        <begin position="31"/>
        <end position="241"/>
    </location>
</feature>
<dbReference type="InterPro" id="IPR015813">
    <property type="entry name" value="Pyrv/PenolPyrv_kinase-like_dom"/>
</dbReference>
<dbReference type="InterPro" id="IPR040442">
    <property type="entry name" value="Pyrv_kinase-like_dom_sf"/>
</dbReference>
<reference evidence="5" key="1">
    <citation type="submission" date="2022-09" db="EMBL/GenBank/DDBJ databases">
        <title>Rhodovastum sp. nov. RN2-1 isolated from soil in Seongnam, South Korea.</title>
        <authorList>
            <person name="Le N.T."/>
        </authorList>
    </citation>
    <scope>NUCLEOTIDE SEQUENCE</scope>
    <source>
        <strain evidence="5">RN2-1</strain>
    </source>
</reference>
<dbReference type="GO" id="GO:0046872">
    <property type="term" value="F:metal ion binding"/>
    <property type="evidence" value="ECO:0007669"/>
    <property type="project" value="UniProtKB-KW"/>
</dbReference>
<organism evidence="5 6">
    <name type="scientific">Limobrevibacterium gyesilva</name>
    <dbReference type="NCBI Taxonomy" id="2991712"/>
    <lineage>
        <taxon>Bacteria</taxon>
        <taxon>Pseudomonadati</taxon>
        <taxon>Pseudomonadota</taxon>
        <taxon>Alphaproteobacteria</taxon>
        <taxon>Acetobacterales</taxon>
        <taxon>Acetobacteraceae</taxon>
        <taxon>Limobrevibacterium</taxon>
    </lineage>
</organism>
<dbReference type="SUPFAM" id="SSF51621">
    <property type="entry name" value="Phosphoenolpyruvate/pyruvate domain"/>
    <property type="match status" value="1"/>
</dbReference>
<sequence>MIPNPTLLRLRESRLALGFCAYHLRTSASAMLAHATGHDWLFIDTEHGAFTVQEASQMCYAAIPLGITPIVRVCADALDEGTRALDNGAMGIIVPHVDTGAQAKRVAEAFRFPPIGRRSWGAPPAAFLYGGPSLGEAQAILNREVLVCAMIETEEAIGNVEDIARVPGIDVLMIGTTDLTTTMGIPGQWGHQKVQDAYHRVGEACRRHGKYVGMGGIGDDEWAPHYISRGAHMVLATSDHGMIMEAGSRRASFLRALEGKGATPAPA</sequence>
<dbReference type="GO" id="GO:0005737">
    <property type="term" value="C:cytoplasm"/>
    <property type="evidence" value="ECO:0007669"/>
    <property type="project" value="TreeGrafter"/>
</dbReference>
<dbReference type="PANTHER" id="PTHR30502:SF0">
    <property type="entry name" value="PHOSPHOENOLPYRUVATE CARBOXYLASE FAMILY PROTEIN"/>
    <property type="match status" value="1"/>
</dbReference>
<dbReference type="InterPro" id="IPR005000">
    <property type="entry name" value="Aldolase/citrate-lyase_domain"/>
</dbReference>
<comment type="caution">
    <text evidence="5">The sequence shown here is derived from an EMBL/GenBank/DDBJ whole genome shotgun (WGS) entry which is preliminary data.</text>
</comment>
<protein>
    <submittedName>
        <fullName evidence="5">Aldolase/citrate lyase family protein</fullName>
    </submittedName>
</protein>
<dbReference type="AlphaFoldDB" id="A0AA42CFW6"/>
<evidence type="ECO:0000256" key="3">
    <source>
        <dbReference type="ARBA" id="ARBA00023239"/>
    </source>
</evidence>
<dbReference type="Proteomes" id="UP001165679">
    <property type="component" value="Unassembled WGS sequence"/>
</dbReference>
<dbReference type="InterPro" id="IPR050251">
    <property type="entry name" value="HpcH-HpaI_aldolase"/>
</dbReference>
<evidence type="ECO:0000313" key="5">
    <source>
        <dbReference type="EMBL" id="MCW3473225.1"/>
    </source>
</evidence>
<evidence type="ECO:0000259" key="4">
    <source>
        <dbReference type="Pfam" id="PF03328"/>
    </source>
</evidence>
<dbReference type="RefSeq" id="WP_264712312.1">
    <property type="nucleotide sequence ID" value="NZ_JAPDNT010000001.1"/>
</dbReference>
<keyword evidence="6" id="KW-1185">Reference proteome</keyword>
<dbReference type="Gene3D" id="3.20.20.60">
    <property type="entry name" value="Phosphoenolpyruvate-binding domains"/>
    <property type="match status" value="1"/>
</dbReference>
<dbReference type="GO" id="GO:0016832">
    <property type="term" value="F:aldehyde-lyase activity"/>
    <property type="evidence" value="ECO:0007669"/>
    <property type="project" value="TreeGrafter"/>
</dbReference>
<keyword evidence="3 5" id="KW-0456">Lyase</keyword>